<accession>B4VPC3</accession>
<keyword evidence="2" id="KW-1185">Reference proteome</keyword>
<dbReference type="AlphaFoldDB" id="B4VPC3"/>
<gene>
    <name evidence="1" type="ORF">MC7420_5444</name>
</gene>
<dbReference type="RefSeq" id="WP_006100494.1">
    <property type="nucleotide sequence ID" value="NZ_DS989847.1"/>
</dbReference>
<name>B4VPC3_9CYAN</name>
<dbReference type="STRING" id="118168.MC7420_5444"/>
<proteinExistence type="predicted"/>
<protein>
    <submittedName>
        <fullName evidence="1">Uncharacterized protein</fullName>
    </submittedName>
</protein>
<organism evidence="1 2">
    <name type="scientific">Coleofasciculus chthonoplastes PCC 7420</name>
    <dbReference type="NCBI Taxonomy" id="118168"/>
    <lineage>
        <taxon>Bacteria</taxon>
        <taxon>Bacillati</taxon>
        <taxon>Cyanobacteriota</taxon>
        <taxon>Cyanophyceae</taxon>
        <taxon>Coleofasciculales</taxon>
        <taxon>Coleofasciculaceae</taxon>
        <taxon>Coleofasciculus</taxon>
    </lineage>
</organism>
<reference evidence="1 2" key="1">
    <citation type="submission" date="2008-07" db="EMBL/GenBank/DDBJ databases">
        <authorList>
            <person name="Tandeau de Marsac N."/>
            <person name="Ferriera S."/>
            <person name="Johnson J."/>
            <person name="Kravitz S."/>
            <person name="Beeson K."/>
            <person name="Sutton G."/>
            <person name="Rogers Y.-H."/>
            <person name="Friedman R."/>
            <person name="Frazier M."/>
            <person name="Venter J.C."/>
        </authorList>
    </citation>
    <scope>NUCLEOTIDE SEQUENCE [LARGE SCALE GENOMIC DNA]</scope>
    <source>
        <strain evidence="1 2">PCC 7420</strain>
    </source>
</reference>
<sequence length="143" mass="16654">MTALFRRINPAQKFRITKRQIAQFLGISESLIVKVESWLYVLFVHRLDKGGQFISYRQMEQWENAVACHLQKCSTWEQLEHLWNAIKFDHTKHQKQYVASVLSFLDKIRLKCLEAISPQITPVAKAQGYASLSVYQRAIASKD</sequence>
<dbReference type="EMBL" id="DS989847">
    <property type="protein sequence ID" value="EDX76010.1"/>
    <property type="molecule type" value="Genomic_DNA"/>
</dbReference>
<evidence type="ECO:0000313" key="2">
    <source>
        <dbReference type="Proteomes" id="UP000003835"/>
    </source>
</evidence>
<dbReference type="HOGENOM" id="CLU_155096_0_0_3"/>
<dbReference type="eggNOG" id="ENOG5033XD4">
    <property type="taxonomic scope" value="Bacteria"/>
</dbReference>
<evidence type="ECO:0000313" key="1">
    <source>
        <dbReference type="EMBL" id="EDX76010.1"/>
    </source>
</evidence>
<dbReference type="Proteomes" id="UP000003835">
    <property type="component" value="Unassembled WGS sequence"/>
</dbReference>